<protein>
    <recommendedName>
        <fullName evidence="2">Selenocysteine-specific elongation factor</fullName>
    </recommendedName>
    <alternativeName>
        <fullName evidence="7">SelB translation factor</fullName>
    </alternativeName>
</protein>
<keyword evidence="5" id="KW-0547">Nucleotide-binding</keyword>
<sequence>MYVVATAGHVDHGKSTLVRAITGIEPDRWDEEKRRGLTIDLGFAWTTTPSGNEVSFVDVPGHERFLGNMLAGIGPAPVVCFVVAADEGWRQQSDDHRDAVRALGIEHGVVVISRIDLAPDRVPEVVTQIRRELSDTGLRDAPIVPVSAVTGEGLDQLLATLDRVLVTVPKPPADSRIRFWIDRAFTIKGAGTVVTGTLSAGTVRPDDRLVLAGSHGAQEVTVRGVQEHGAVVPSAGPANRVALNLRSPGADQIHRGDVLLTRGDWQLADVVDVRRTSGVPCHDAAGEVIVHIGTAAVRAHLRPFDEDTARLTLVRALPLTIGDRMILRNNGSQRIAGGVQVLDVDPPALRRRGDGRRRAAALAADDPAGPIRAEVARRGAMRVADLRRLGVIVPDHPVDGLRTDADWWIDERRLHEWAAGLRAAVEDDRARNPLSSGLSHKAAADAIALPDVVLLGVVVREAELAVHGPSVTTSQASEDLGPAEAAVSEVERRLQEAPFAAPEADELTELGLGRRELAAAERTGRLLRLADGVVLLPTAPAQAMRELVKLPRVFTTSEARGALRTTRRVAIPLLEHLDARGWTRRIDAGHRTVVRAGVDG</sequence>
<evidence type="ECO:0000313" key="9">
    <source>
        <dbReference type="EMBL" id="MBB2893194.1"/>
    </source>
</evidence>
<dbReference type="PANTHER" id="PTHR43721">
    <property type="entry name" value="ELONGATION FACTOR TU-RELATED"/>
    <property type="match status" value="1"/>
</dbReference>
<dbReference type="InterPro" id="IPR015191">
    <property type="entry name" value="SelB_WHD4"/>
</dbReference>
<dbReference type="Pfam" id="PF03144">
    <property type="entry name" value="GTP_EFTU_D2"/>
    <property type="match status" value="1"/>
</dbReference>
<dbReference type="Pfam" id="PF00009">
    <property type="entry name" value="GTP_EFTU"/>
    <property type="match status" value="1"/>
</dbReference>
<dbReference type="InterPro" id="IPR027417">
    <property type="entry name" value="P-loop_NTPase"/>
</dbReference>
<name>A0A839NB37_9MICO</name>
<dbReference type="InterPro" id="IPR050055">
    <property type="entry name" value="EF-Tu_GTPase"/>
</dbReference>
<dbReference type="PROSITE" id="PS51722">
    <property type="entry name" value="G_TR_2"/>
    <property type="match status" value="1"/>
</dbReference>
<dbReference type="GO" id="GO:0005829">
    <property type="term" value="C:cytosol"/>
    <property type="evidence" value="ECO:0007669"/>
    <property type="project" value="TreeGrafter"/>
</dbReference>
<keyword evidence="3" id="KW-0963">Cytoplasm</keyword>
<evidence type="ECO:0000313" key="10">
    <source>
        <dbReference type="Proteomes" id="UP000559182"/>
    </source>
</evidence>
<dbReference type="GO" id="GO:0003723">
    <property type="term" value="F:RNA binding"/>
    <property type="evidence" value="ECO:0007669"/>
    <property type="project" value="InterPro"/>
</dbReference>
<evidence type="ECO:0000256" key="6">
    <source>
        <dbReference type="ARBA" id="ARBA00025526"/>
    </source>
</evidence>
<dbReference type="EMBL" id="JACHVQ010000002">
    <property type="protein sequence ID" value="MBB2893194.1"/>
    <property type="molecule type" value="Genomic_DNA"/>
</dbReference>
<dbReference type="Gene3D" id="1.10.10.10">
    <property type="entry name" value="Winged helix-like DNA-binding domain superfamily/Winged helix DNA-binding domain"/>
    <property type="match status" value="1"/>
</dbReference>
<reference evidence="9 10" key="1">
    <citation type="submission" date="2020-08" db="EMBL/GenBank/DDBJ databases">
        <title>Sequencing the genomes of 1000 actinobacteria strains.</title>
        <authorList>
            <person name="Klenk H.-P."/>
        </authorList>
    </citation>
    <scope>NUCLEOTIDE SEQUENCE [LARGE SCALE GENOMIC DNA]</scope>
    <source>
        <strain evidence="9 10">DSM 105369</strain>
    </source>
</reference>
<dbReference type="AlphaFoldDB" id="A0A839NB37"/>
<dbReference type="InterPro" id="IPR036390">
    <property type="entry name" value="WH_DNA-bd_sf"/>
</dbReference>
<dbReference type="SUPFAM" id="SSF46785">
    <property type="entry name" value="Winged helix' DNA-binding domain"/>
    <property type="match status" value="1"/>
</dbReference>
<organism evidence="9 10">
    <name type="scientific">Flexivirga oryzae</name>
    <dbReference type="NCBI Taxonomy" id="1794944"/>
    <lineage>
        <taxon>Bacteria</taxon>
        <taxon>Bacillati</taxon>
        <taxon>Actinomycetota</taxon>
        <taxon>Actinomycetes</taxon>
        <taxon>Micrococcales</taxon>
        <taxon>Dermacoccaceae</taxon>
        <taxon>Flexivirga</taxon>
    </lineage>
</organism>
<comment type="subcellular location">
    <subcellularLocation>
        <location evidence="1">Cytoplasm</location>
    </subcellularLocation>
</comment>
<evidence type="ECO:0000256" key="4">
    <source>
        <dbReference type="ARBA" id="ARBA00022917"/>
    </source>
</evidence>
<dbReference type="GO" id="GO:0001514">
    <property type="term" value="P:selenocysteine incorporation"/>
    <property type="evidence" value="ECO:0007669"/>
    <property type="project" value="InterPro"/>
</dbReference>
<dbReference type="PANTHER" id="PTHR43721:SF22">
    <property type="entry name" value="ELONGATION FACTOR TU, MITOCHONDRIAL"/>
    <property type="match status" value="1"/>
</dbReference>
<evidence type="ECO:0000256" key="7">
    <source>
        <dbReference type="ARBA" id="ARBA00031615"/>
    </source>
</evidence>
<dbReference type="SUPFAM" id="SSF50447">
    <property type="entry name" value="Translation proteins"/>
    <property type="match status" value="1"/>
</dbReference>
<keyword evidence="9" id="KW-0251">Elongation factor</keyword>
<dbReference type="InterPro" id="IPR036388">
    <property type="entry name" value="WH-like_DNA-bd_sf"/>
</dbReference>
<comment type="function">
    <text evidence="6">Translation factor necessary for the incorporation of selenocysteine into proteins. It probably replaces EF-Tu for the insertion of selenocysteine directed by the UGA codon. SelB binds GTP and GDP.</text>
</comment>
<dbReference type="InterPro" id="IPR057335">
    <property type="entry name" value="Beta-barrel_SelB"/>
</dbReference>
<keyword evidence="10" id="KW-1185">Reference proteome</keyword>
<accession>A0A839NB37</accession>
<proteinExistence type="predicted"/>
<keyword evidence="4" id="KW-0648">Protein biosynthesis</keyword>
<dbReference type="Gene3D" id="2.40.30.10">
    <property type="entry name" value="Translation factors"/>
    <property type="match status" value="1"/>
</dbReference>
<dbReference type="GO" id="GO:0005525">
    <property type="term" value="F:GTP binding"/>
    <property type="evidence" value="ECO:0007669"/>
    <property type="project" value="UniProtKB-KW"/>
</dbReference>
<keyword evidence="5" id="KW-0342">GTP-binding</keyword>
<gene>
    <name evidence="9" type="ORF">FHU39_003212</name>
</gene>
<dbReference type="Pfam" id="PF25461">
    <property type="entry name" value="Beta-barrel_SelB"/>
    <property type="match status" value="1"/>
</dbReference>
<dbReference type="GO" id="GO:0003924">
    <property type="term" value="F:GTPase activity"/>
    <property type="evidence" value="ECO:0007669"/>
    <property type="project" value="InterPro"/>
</dbReference>
<evidence type="ECO:0000256" key="1">
    <source>
        <dbReference type="ARBA" id="ARBA00004496"/>
    </source>
</evidence>
<dbReference type="InterPro" id="IPR000795">
    <property type="entry name" value="T_Tr_GTP-bd_dom"/>
</dbReference>
<dbReference type="Pfam" id="PF09107">
    <property type="entry name" value="WHD_3rd_SelB"/>
    <property type="match status" value="1"/>
</dbReference>
<dbReference type="InterPro" id="IPR009000">
    <property type="entry name" value="Transl_B-barrel_sf"/>
</dbReference>
<dbReference type="InterPro" id="IPR004161">
    <property type="entry name" value="EFTu-like_2"/>
</dbReference>
<dbReference type="SUPFAM" id="SSF52540">
    <property type="entry name" value="P-loop containing nucleoside triphosphate hydrolases"/>
    <property type="match status" value="1"/>
</dbReference>
<dbReference type="Proteomes" id="UP000559182">
    <property type="component" value="Unassembled WGS sequence"/>
</dbReference>
<evidence type="ECO:0000256" key="5">
    <source>
        <dbReference type="ARBA" id="ARBA00023134"/>
    </source>
</evidence>
<feature type="domain" description="Tr-type G" evidence="8">
    <location>
        <begin position="1"/>
        <end position="170"/>
    </location>
</feature>
<dbReference type="GO" id="GO:0003746">
    <property type="term" value="F:translation elongation factor activity"/>
    <property type="evidence" value="ECO:0007669"/>
    <property type="project" value="UniProtKB-KW"/>
</dbReference>
<dbReference type="NCBIfam" id="TIGR00475">
    <property type="entry name" value="selB"/>
    <property type="match status" value="1"/>
</dbReference>
<dbReference type="Gene3D" id="3.40.50.300">
    <property type="entry name" value="P-loop containing nucleotide triphosphate hydrolases"/>
    <property type="match status" value="1"/>
</dbReference>
<dbReference type="RefSeq" id="WP_183321537.1">
    <property type="nucleotide sequence ID" value="NZ_JACHVQ010000002.1"/>
</dbReference>
<comment type="caution">
    <text evidence="9">The sequence shown here is derived from an EMBL/GenBank/DDBJ whole genome shotgun (WGS) entry which is preliminary data.</text>
</comment>
<evidence type="ECO:0000259" key="8">
    <source>
        <dbReference type="PROSITE" id="PS51722"/>
    </source>
</evidence>
<evidence type="ECO:0000256" key="2">
    <source>
        <dbReference type="ARBA" id="ARBA00015953"/>
    </source>
</evidence>
<evidence type="ECO:0000256" key="3">
    <source>
        <dbReference type="ARBA" id="ARBA00022490"/>
    </source>
</evidence>
<dbReference type="CDD" id="cd04171">
    <property type="entry name" value="SelB"/>
    <property type="match status" value="1"/>
</dbReference>
<dbReference type="InterPro" id="IPR004535">
    <property type="entry name" value="Transl_elong_SelB"/>
</dbReference>